<dbReference type="Proteomes" id="UP000623687">
    <property type="component" value="Unassembled WGS sequence"/>
</dbReference>
<dbReference type="PROSITE" id="PS51192">
    <property type="entry name" value="HELICASE_ATP_BIND_1"/>
    <property type="match status" value="1"/>
</dbReference>
<reference evidence="7" key="1">
    <citation type="submission" date="2019-07" db="EMBL/GenBank/DDBJ databases">
        <authorList>
            <person name="Palmer J.M."/>
        </authorList>
    </citation>
    <scope>NUCLEOTIDE SEQUENCE</scope>
    <source>
        <strain evidence="7">PC9</strain>
    </source>
</reference>
<evidence type="ECO:0000313" key="8">
    <source>
        <dbReference type="Proteomes" id="UP000623687"/>
    </source>
</evidence>
<dbReference type="VEuPathDB" id="FungiDB:PC9H_007326"/>
<dbReference type="Pfam" id="PF00270">
    <property type="entry name" value="DEAD"/>
    <property type="match status" value="1"/>
</dbReference>
<evidence type="ECO:0000256" key="2">
    <source>
        <dbReference type="ARBA" id="ARBA00022741"/>
    </source>
</evidence>
<dbReference type="InterPro" id="IPR009880">
    <property type="entry name" value="Glyoxal_oxidase_N"/>
</dbReference>
<dbReference type="Gene3D" id="3.40.50.300">
    <property type="entry name" value="P-loop containing nucleotide triphosphate hydrolases"/>
    <property type="match status" value="2"/>
</dbReference>
<dbReference type="SUPFAM" id="SSF50965">
    <property type="entry name" value="Galactose oxidase, central domain"/>
    <property type="match status" value="1"/>
</dbReference>
<protein>
    <submittedName>
        <fullName evidence="7">Uncharacterized protein</fullName>
    </submittedName>
</protein>
<name>A0A8H6ZQV4_PLEOS</name>
<keyword evidence="3" id="KW-0067">ATP-binding</keyword>
<dbReference type="SUPFAM" id="SSF81296">
    <property type="entry name" value="E set domains"/>
    <property type="match status" value="1"/>
</dbReference>
<dbReference type="Gene3D" id="2.130.10.80">
    <property type="entry name" value="Galactose oxidase/kelch, beta-propeller"/>
    <property type="match status" value="1"/>
</dbReference>
<feature type="compositionally biased region" description="Acidic residues" evidence="4">
    <location>
        <begin position="1009"/>
        <end position="1021"/>
    </location>
</feature>
<evidence type="ECO:0000256" key="1">
    <source>
        <dbReference type="ARBA" id="ARBA00022729"/>
    </source>
</evidence>
<feature type="region of interest" description="Disordered" evidence="4">
    <location>
        <begin position="650"/>
        <end position="776"/>
    </location>
</feature>
<feature type="region of interest" description="Disordered" evidence="4">
    <location>
        <begin position="943"/>
        <end position="982"/>
    </location>
</feature>
<dbReference type="PANTHER" id="PTHR32208:SF96">
    <property type="entry name" value="GLYOXAL OXIDASE"/>
    <property type="match status" value="1"/>
</dbReference>
<dbReference type="InterPro" id="IPR011043">
    <property type="entry name" value="Gal_Oxase/kelch_b-propeller"/>
</dbReference>
<dbReference type="EMBL" id="JACETU010000005">
    <property type="protein sequence ID" value="KAF7428107.1"/>
    <property type="molecule type" value="Genomic_DNA"/>
</dbReference>
<dbReference type="GO" id="GO:0003676">
    <property type="term" value="F:nucleic acid binding"/>
    <property type="evidence" value="ECO:0007669"/>
    <property type="project" value="InterPro"/>
</dbReference>
<dbReference type="InterPro" id="IPR014756">
    <property type="entry name" value="Ig_E-set"/>
</dbReference>
<keyword evidence="8" id="KW-1185">Reference proteome</keyword>
<feature type="compositionally biased region" description="Basic and acidic residues" evidence="4">
    <location>
        <begin position="695"/>
        <end position="736"/>
    </location>
</feature>
<dbReference type="RefSeq" id="XP_036630479.1">
    <property type="nucleotide sequence ID" value="XM_036776859.1"/>
</dbReference>
<feature type="region of interest" description="Disordered" evidence="4">
    <location>
        <begin position="1003"/>
        <end position="1026"/>
    </location>
</feature>
<evidence type="ECO:0000259" key="5">
    <source>
        <dbReference type="PROSITE" id="PS51192"/>
    </source>
</evidence>
<dbReference type="PROSITE" id="PS51194">
    <property type="entry name" value="HELICASE_CTER"/>
    <property type="match status" value="1"/>
</dbReference>
<dbReference type="SUPFAM" id="SSF52540">
    <property type="entry name" value="P-loop containing nucleoside triphosphate hydrolases"/>
    <property type="match status" value="1"/>
</dbReference>
<feature type="domain" description="Helicase ATP-binding" evidence="5">
    <location>
        <begin position="854"/>
        <end position="1128"/>
    </location>
</feature>
<dbReference type="SMART" id="SM00487">
    <property type="entry name" value="DEXDc"/>
    <property type="match status" value="1"/>
</dbReference>
<organism evidence="7 8">
    <name type="scientific">Pleurotus ostreatus</name>
    <name type="common">Oyster mushroom</name>
    <name type="synonym">White-rot fungus</name>
    <dbReference type="NCBI Taxonomy" id="5322"/>
    <lineage>
        <taxon>Eukaryota</taxon>
        <taxon>Fungi</taxon>
        <taxon>Dikarya</taxon>
        <taxon>Basidiomycota</taxon>
        <taxon>Agaricomycotina</taxon>
        <taxon>Agaricomycetes</taxon>
        <taxon>Agaricomycetidae</taxon>
        <taxon>Agaricales</taxon>
        <taxon>Pleurotineae</taxon>
        <taxon>Pleurotaceae</taxon>
        <taxon>Pleurotus</taxon>
    </lineage>
</organism>
<evidence type="ECO:0000313" key="7">
    <source>
        <dbReference type="EMBL" id="KAF7428107.1"/>
    </source>
</evidence>
<dbReference type="InterPro" id="IPR027417">
    <property type="entry name" value="P-loop_NTPase"/>
</dbReference>
<dbReference type="InterPro" id="IPR037293">
    <property type="entry name" value="Gal_Oxidase_central_sf"/>
</dbReference>
<dbReference type="Pfam" id="PF07250">
    <property type="entry name" value="Glyoxal_oxid_N"/>
    <property type="match status" value="1"/>
</dbReference>
<dbReference type="GeneID" id="59377144"/>
<dbReference type="Pfam" id="PF09118">
    <property type="entry name" value="GO-like_E_set"/>
    <property type="match status" value="1"/>
</dbReference>
<feature type="region of interest" description="Disordered" evidence="4">
    <location>
        <begin position="1221"/>
        <end position="1254"/>
    </location>
</feature>
<feature type="compositionally biased region" description="Basic and acidic residues" evidence="4">
    <location>
        <begin position="1223"/>
        <end position="1250"/>
    </location>
</feature>
<sequence>MTRSFSPPSTSYSNANTLAPRRIWCTLIFTFALLACAFGQSTETFPPPGQPAKSGTPGQFELIGSSLVSAQQIFLGTEDKVFFVDKVENNPAQINGHPAWASEWATGPNTQRPMDGLTNAFCAGGNVLGNGTWLNIGGNQAVTYGGEPAESQHGGGAYDDPDGRRSLLTPCDDGNCDWTLARDLTTNRWYPTVETLEDGHIIILGGCNDGGYVNDARQTNPTYEFFPSRGRPITSPILVNTLPANLYPLTWLLPSGRLLIQSNWATVLLDYKKNREYALPDIPDAVRTYPASAGTIMLPLTPANNWTATILFCGGSNLQPEQWVANWNIPEFKASTSCVSISPDVSKRYIKDDPLPEGRSMANLIFLPTGQVLCINGARTGTAGYGNQSFAIGQSYADNPVFTPTIYDPNAPAGQRWNRDGLGSSNVPRLYHSSAVLLPDGSVFVSGSNPNSDVNVGKGIKYPTEYRTERFYPLYYNERRPQPVGLLKQIGYGGESFNVHLSADDLFGDVGNVKNATVALVRTGFSTHAMNMGQRYLQLESTYTGYPNGSAVLHVSQLPPNPAIFAPGPAMLHVVVKGVPSVGLMVMLGNGQLGEQETRAIGDLPESAILAEGDEGASESHNGNGAVGRGWDWKGWVWVALLGAVSLSGSSRTRLTKDLRPNSKAGVYQVARDRDRDQGRPPYKSEASRPSRPRLTKDYRPDSREPTQQAAKDRYQERHQAKPEAPGPRRFERDSLPHVGRVIPKEGERDTNRQSRPRTREPIPKPRDKYGFNWDVDLEQRRTRTDHKEEASSQRVKADPLQKDLPTEFTSPPLMPGILSCLEGAIGANARPTPIQSLSLKWLLEDSAQQTSSPTTTSSYKQFLLASETGSGKSIAYLLPVLQALKMSEAQSRSVQSGEEELPLNPRALVLAPTHELSRQLSTFAKALIHDVKLRILCASRANTKNGRPTSTTASKMTAKREGAVEASDTPSSEVQVQEPKKSWPVDMVVGTPNKILDMVRGRGWDREEQAEEEEEESELWESEHEKPLPRGVERYGRGAPEMGLANVEWVVIDEADVLMDPDFQETTLKILSDISAARGRPITPADEDSNGSVPAVEYPFNLVLTSATIPSALATYLDTHLPKLVRLVSPGVHHLPKTLQTEFSAWTGGNKYADIEHRIRRVWAEDATTGGIGGKRSNPLGEHGRTLSKILVFCNQNTKVDALSEYLLSKGIKTVALTSQGSERKKGSNHHLDGFLRVPASKERQDSSKDTALVSSDPAQIPHVMITTSLLSRGLDFSPDIRHIFIVDEPRNMVDFLHRAGRSGRAGERGKVVIFGKMKGRGSSKAKDVRQRVKALN</sequence>
<dbReference type="GO" id="GO:0005524">
    <property type="term" value="F:ATP binding"/>
    <property type="evidence" value="ECO:0007669"/>
    <property type="project" value="UniProtKB-KW"/>
</dbReference>
<feature type="domain" description="Helicase C-terminal" evidence="6">
    <location>
        <begin position="1180"/>
        <end position="1338"/>
    </location>
</feature>
<evidence type="ECO:0000256" key="3">
    <source>
        <dbReference type="ARBA" id="ARBA00022840"/>
    </source>
</evidence>
<evidence type="ECO:0000256" key="4">
    <source>
        <dbReference type="SAM" id="MobiDB-lite"/>
    </source>
</evidence>
<proteinExistence type="predicted"/>
<dbReference type="Gene3D" id="2.60.40.10">
    <property type="entry name" value="Immunoglobulins"/>
    <property type="match status" value="1"/>
</dbReference>
<dbReference type="InterPro" id="IPR011545">
    <property type="entry name" value="DEAD/DEAH_box_helicase_dom"/>
</dbReference>
<feature type="compositionally biased region" description="Basic and acidic residues" evidence="4">
    <location>
        <begin position="743"/>
        <end position="770"/>
    </location>
</feature>
<accession>A0A8H6ZQV4</accession>
<gene>
    <name evidence="7" type="ORF">PC9H_007326</name>
</gene>
<dbReference type="Pfam" id="PF00271">
    <property type="entry name" value="Helicase_C"/>
    <property type="match status" value="1"/>
</dbReference>
<keyword evidence="1" id="KW-0732">Signal</keyword>
<keyword evidence="2" id="KW-0547">Nucleotide-binding</keyword>
<evidence type="ECO:0000259" key="6">
    <source>
        <dbReference type="PROSITE" id="PS51194"/>
    </source>
</evidence>
<dbReference type="InterPro" id="IPR013783">
    <property type="entry name" value="Ig-like_fold"/>
</dbReference>
<comment type="caution">
    <text evidence="7">The sequence shown here is derived from an EMBL/GenBank/DDBJ whole genome shotgun (WGS) entry which is preliminary data.</text>
</comment>
<dbReference type="PANTHER" id="PTHR32208">
    <property type="entry name" value="SECRETED PROTEIN-RELATED"/>
    <property type="match status" value="1"/>
</dbReference>
<dbReference type="InterPro" id="IPR014001">
    <property type="entry name" value="Helicase_ATP-bd"/>
</dbReference>
<dbReference type="InterPro" id="IPR015202">
    <property type="entry name" value="GO-like_E_set"/>
</dbReference>
<dbReference type="OrthoDB" id="2019572at2759"/>
<dbReference type="InterPro" id="IPR001650">
    <property type="entry name" value="Helicase_C-like"/>
</dbReference>
<feature type="compositionally biased region" description="Polar residues" evidence="4">
    <location>
        <begin position="943"/>
        <end position="956"/>
    </location>
</feature>
<dbReference type="CDD" id="cd02851">
    <property type="entry name" value="E_set_GO_C"/>
    <property type="match status" value="1"/>
</dbReference>
<dbReference type="SMART" id="SM00490">
    <property type="entry name" value="HELICc"/>
    <property type="match status" value="1"/>
</dbReference>